<dbReference type="EMBL" id="HACA01012257">
    <property type="protein sequence ID" value="CDW29618.1"/>
    <property type="molecule type" value="Transcribed_RNA"/>
</dbReference>
<evidence type="ECO:0000313" key="1">
    <source>
        <dbReference type="EMBL" id="CDW29618.1"/>
    </source>
</evidence>
<proteinExistence type="predicted"/>
<accession>A0A0K2TUA0</accession>
<name>A0A0K2TUA0_LEPSM</name>
<protein>
    <submittedName>
        <fullName evidence="1">Uncharacterized protein</fullName>
    </submittedName>
</protein>
<reference evidence="1" key="1">
    <citation type="submission" date="2014-05" db="EMBL/GenBank/DDBJ databases">
        <authorList>
            <person name="Chronopoulou M."/>
        </authorList>
    </citation>
    <scope>NUCLEOTIDE SEQUENCE</scope>
    <source>
        <tissue evidence="1">Whole organism</tissue>
    </source>
</reference>
<dbReference type="AlphaFoldDB" id="A0A0K2TUA0"/>
<organism evidence="1">
    <name type="scientific">Lepeophtheirus salmonis</name>
    <name type="common">Salmon louse</name>
    <name type="synonym">Caligus salmonis</name>
    <dbReference type="NCBI Taxonomy" id="72036"/>
    <lineage>
        <taxon>Eukaryota</taxon>
        <taxon>Metazoa</taxon>
        <taxon>Ecdysozoa</taxon>
        <taxon>Arthropoda</taxon>
        <taxon>Crustacea</taxon>
        <taxon>Multicrustacea</taxon>
        <taxon>Hexanauplia</taxon>
        <taxon>Copepoda</taxon>
        <taxon>Siphonostomatoida</taxon>
        <taxon>Caligidae</taxon>
        <taxon>Lepeophtheirus</taxon>
    </lineage>
</organism>
<sequence>MWQCMSQKVISNAAIDNTRSFMSSHHYFQPGFVNFIKSFSFFWQLLCYISTHENSF</sequence>